<dbReference type="AlphaFoldDB" id="A0A7X0IP54"/>
<accession>A0A7X0IP54</accession>
<reference evidence="2 3" key="1">
    <citation type="submission" date="2020-08" db="EMBL/GenBank/DDBJ databases">
        <title>Genomic Encyclopedia of Type Strains, Phase IV (KMG-V): Genome sequencing to study the core and pangenomes of soil and plant-associated prokaryotes.</title>
        <authorList>
            <person name="Whitman W."/>
        </authorList>
    </citation>
    <scope>NUCLEOTIDE SEQUENCE [LARGE SCALE GENOMIC DNA]</scope>
    <source>
        <strain evidence="2 3">SEMIA 4060</strain>
    </source>
</reference>
<evidence type="ECO:0000256" key="1">
    <source>
        <dbReference type="SAM" id="MobiDB-lite"/>
    </source>
</evidence>
<evidence type="ECO:0000313" key="3">
    <source>
        <dbReference type="Proteomes" id="UP000565576"/>
    </source>
</evidence>
<dbReference type="Proteomes" id="UP000565576">
    <property type="component" value="Unassembled WGS sequence"/>
</dbReference>
<protein>
    <submittedName>
        <fullName evidence="2">Uncharacterized protein</fullName>
    </submittedName>
</protein>
<sequence>MPDKPASDPLSKGAGFDGQAAGICPLSKPQPPTLIAAAAEVQWAATWGNLCLSMKKFA</sequence>
<feature type="region of interest" description="Disordered" evidence="1">
    <location>
        <begin position="1"/>
        <end position="24"/>
    </location>
</feature>
<organism evidence="2 3">
    <name type="scientific">Rhizobium lusitanum</name>
    <dbReference type="NCBI Taxonomy" id="293958"/>
    <lineage>
        <taxon>Bacteria</taxon>
        <taxon>Pseudomonadati</taxon>
        <taxon>Pseudomonadota</taxon>
        <taxon>Alphaproteobacteria</taxon>
        <taxon>Hyphomicrobiales</taxon>
        <taxon>Rhizobiaceae</taxon>
        <taxon>Rhizobium/Agrobacterium group</taxon>
        <taxon>Rhizobium</taxon>
    </lineage>
</organism>
<name>A0A7X0IP54_9HYPH</name>
<evidence type="ECO:0000313" key="2">
    <source>
        <dbReference type="EMBL" id="MBB6484578.1"/>
    </source>
</evidence>
<dbReference type="EMBL" id="JACHBG010000003">
    <property type="protein sequence ID" value="MBB6484578.1"/>
    <property type="molecule type" value="Genomic_DNA"/>
</dbReference>
<comment type="caution">
    <text evidence="2">The sequence shown here is derived from an EMBL/GenBank/DDBJ whole genome shotgun (WGS) entry which is preliminary data.</text>
</comment>
<proteinExistence type="predicted"/>
<gene>
    <name evidence="2" type="ORF">GGD46_001856</name>
</gene>